<dbReference type="InterPro" id="IPR010562">
    <property type="entry name" value="Haemolymph_juvenile_hormone-bd"/>
</dbReference>
<sequence length="204" mass="23088">MFNTTTVLSILENGGKRPSYLKPCSLSDPNFEQCCLEHGREAIPHLLNGDKKYNIPKLVPLIVPYVTVDAGENLKVYLKNIKAYGLDKIDLQQLYGFELYVFPVDGKYQYDADYTLKKIDGEQHMSISDNDQLTFDLRKAEFHLDNLFNGDKVLGPQMNAFLNENWKDVINEIGGAISHTVESLVRAIATGVFDKISYADLFTE</sequence>
<evidence type="ECO:0000313" key="1">
    <source>
        <dbReference type="EMBL" id="KAJ8939708.1"/>
    </source>
</evidence>
<protein>
    <submittedName>
        <fullName evidence="1">Uncharacterized protein</fullName>
    </submittedName>
</protein>
<dbReference type="PANTHER" id="PTHR11008">
    <property type="entry name" value="PROTEIN TAKEOUT-LIKE PROTEIN"/>
    <property type="match status" value="1"/>
</dbReference>
<dbReference type="AlphaFoldDB" id="A0AAV8XLE4"/>
<gene>
    <name evidence="1" type="ORF">NQ318_009808</name>
</gene>
<dbReference type="Pfam" id="PF06585">
    <property type="entry name" value="JHBP"/>
    <property type="match status" value="2"/>
</dbReference>
<evidence type="ECO:0000313" key="2">
    <source>
        <dbReference type="Proteomes" id="UP001162162"/>
    </source>
</evidence>
<accession>A0AAV8XLE4</accession>
<dbReference type="GO" id="GO:0005615">
    <property type="term" value="C:extracellular space"/>
    <property type="evidence" value="ECO:0007669"/>
    <property type="project" value="TreeGrafter"/>
</dbReference>
<dbReference type="Proteomes" id="UP001162162">
    <property type="component" value="Unassembled WGS sequence"/>
</dbReference>
<dbReference type="InterPro" id="IPR038606">
    <property type="entry name" value="To_sf"/>
</dbReference>
<dbReference type="EMBL" id="JAPWTK010000472">
    <property type="protein sequence ID" value="KAJ8939708.1"/>
    <property type="molecule type" value="Genomic_DNA"/>
</dbReference>
<dbReference type="PANTHER" id="PTHR11008:SF32">
    <property type="entry name" value="CIRCADIAN CLOCK-CONTROLLED PROTEIN DAYWAKE-RELATED"/>
    <property type="match status" value="1"/>
</dbReference>
<name>A0AAV8XLE4_9CUCU</name>
<reference evidence="1" key="1">
    <citation type="journal article" date="2023" name="Insect Mol. Biol.">
        <title>Genome sequencing provides insights into the evolution of gene families encoding plant cell wall-degrading enzymes in longhorned beetles.</title>
        <authorList>
            <person name="Shin N.R."/>
            <person name="Okamura Y."/>
            <person name="Kirsch R."/>
            <person name="Pauchet Y."/>
        </authorList>
    </citation>
    <scope>NUCLEOTIDE SEQUENCE</scope>
    <source>
        <strain evidence="1">AMC_N1</strain>
    </source>
</reference>
<comment type="caution">
    <text evidence="1">The sequence shown here is derived from an EMBL/GenBank/DDBJ whole genome shotgun (WGS) entry which is preliminary data.</text>
</comment>
<dbReference type="SMART" id="SM00700">
    <property type="entry name" value="JHBP"/>
    <property type="match status" value="1"/>
</dbReference>
<dbReference type="Gene3D" id="3.15.10.30">
    <property type="entry name" value="Haemolymph juvenile hormone binding protein"/>
    <property type="match status" value="2"/>
</dbReference>
<organism evidence="1 2">
    <name type="scientific">Aromia moschata</name>
    <dbReference type="NCBI Taxonomy" id="1265417"/>
    <lineage>
        <taxon>Eukaryota</taxon>
        <taxon>Metazoa</taxon>
        <taxon>Ecdysozoa</taxon>
        <taxon>Arthropoda</taxon>
        <taxon>Hexapoda</taxon>
        <taxon>Insecta</taxon>
        <taxon>Pterygota</taxon>
        <taxon>Neoptera</taxon>
        <taxon>Endopterygota</taxon>
        <taxon>Coleoptera</taxon>
        <taxon>Polyphaga</taxon>
        <taxon>Cucujiformia</taxon>
        <taxon>Chrysomeloidea</taxon>
        <taxon>Cerambycidae</taxon>
        <taxon>Cerambycinae</taxon>
        <taxon>Callichromatini</taxon>
        <taxon>Aromia</taxon>
    </lineage>
</organism>
<keyword evidence="2" id="KW-1185">Reference proteome</keyword>
<proteinExistence type="predicted"/>